<sequence>MSVRPLSICIAPRQGESFSSYVSRLSFDLQVPVLTTLFRTGVIDAEEVRALNAGYGVVLSPRRLGAFARATRLEDAEVAALLLSRYDGGAIDLSGIDAADAASIHRVASREWAYFSGTHLCPECLLEDQGVWQLAWKLPWSFACPRHGCLLVDTCPSCRRRIGAARQDGGSRPLFTTQGPSLYRCLNARPPGEAATGRAAGPCGGSLTGIHCDPLTDWPVLLQAQHEVWRLLSGATRVLPGGPSAKNFFKEMRSLCALLLYAAELADLGSVPPVSRDAFLHVLDERAHRLAHAGRRIGERARGAHTHVYAGAPTSAALMAALVPAALSILHELGTEAPPENLCLLVERAAERCGGYKYVRRLPTFFSFTPRFLLSFKHCLPRESGLHRGLRRVFVSREPSAPNFQVRHIPQLLWGQVFTFRFARLLPGVHEDYARRFCSMALVKASGGHSWGDAARHLQLPVEQAMGLANKCSTLLSSRFQVPQFESQMNDLLTELNRGIHHCDYQERRRLLRDFEEIEHSDWMGICRAADVPMGKRGGKVRFASVWLWSRLTEGDYRLAPGMGSDRALARREMYRLFCANYIDPLRPTLMDYARNKLGLLELHMS</sequence>
<evidence type="ECO:0000313" key="3">
    <source>
        <dbReference type="Proteomes" id="UP001401887"/>
    </source>
</evidence>
<reference evidence="2 3" key="1">
    <citation type="submission" date="2024-02" db="EMBL/GenBank/DDBJ databases">
        <title>Deinococcus carri NBRC 110142.</title>
        <authorList>
            <person name="Ichikawa N."/>
            <person name="Katano-Makiyama Y."/>
            <person name="Hidaka K."/>
        </authorList>
    </citation>
    <scope>NUCLEOTIDE SEQUENCE [LARGE SCALE GENOMIC DNA]</scope>
    <source>
        <strain evidence="2 3">NBRC 110142</strain>
    </source>
</reference>
<evidence type="ECO:0000259" key="1">
    <source>
        <dbReference type="Pfam" id="PF06527"/>
    </source>
</evidence>
<accession>A0ABP9W6V3</accession>
<gene>
    <name evidence="2" type="ORF">Dcar01_01831</name>
</gene>
<comment type="caution">
    <text evidence="2">The sequence shown here is derived from an EMBL/GenBank/DDBJ whole genome shotgun (WGS) entry which is preliminary data.</text>
</comment>
<feature type="domain" description="TniQ" evidence="1">
    <location>
        <begin position="10"/>
        <end position="151"/>
    </location>
</feature>
<proteinExistence type="predicted"/>
<dbReference type="InterPro" id="IPR009492">
    <property type="entry name" value="TniQ"/>
</dbReference>
<dbReference type="RefSeq" id="WP_345464200.1">
    <property type="nucleotide sequence ID" value="NZ_BAABRP010000005.1"/>
</dbReference>
<name>A0ABP9W6V3_9DEIO</name>
<dbReference type="EMBL" id="BAABRP010000005">
    <property type="protein sequence ID" value="GAA5513105.1"/>
    <property type="molecule type" value="Genomic_DNA"/>
</dbReference>
<protein>
    <recommendedName>
        <fullName evidence="1">TniQ domain-containing protein</fullName>
    </recommendedName>
</protein>
<dbReference type="Proteomes" id="UP001401887">
    <property type="component" value="Unassembled WGS sequence"/>
</dbReference>
<keyword evidence="3" id="KW-1185">Reference proteome</keyword>
<dbReference type="Pfam" id="PF06527">
    <property type="entry name" value="TniQ"/>
    <property type="match status" value="1"/>
</dbReference>
<organism evidence="2 3">
    <name type="scientific">Deinococcus carri</name>
    <dbReference type="NCBI Taxonomy" id="1211323"/>
    <lineage>
        <taxon>Bacteria</taxon>
        <taxon>Thermotogati</taxon>
        <taxon>Deinococcota</taxon>
        <taxon>Deinococci</taxon>
        <taxon>Deinococcales</taxon>
        <taxon>Deinococcaceae</taxon>
        <taxon>Deinococcus</taxon>
    </lineage>
</organism>
<evidence type="ECO:0000313" key="2">
    <source>
        <dbReference type="EMBL" id="GAA5513105.1"/>
    </source>
</evidence>